<proteinExistence type="predicted"/>
<dbReference type="PATRIC" id="fig|1184267.3.peg.1890"/>
<keyword evidence="2" id="KW-1185">Reference proteome</keyword>
<dbReference type="EMBL" id="CP003537">
    <property type="protein sequence ID" value="AGH96083.1"/>
    <property type="molecule type" value="Genomic_DNA"/>
</dbReference>
<dbReference type="Proteomes" id="UP000012040">
    <property type="component" value="Chromosome"/>
</dbReference>
<accession>M4VA53</accession>
<sequence>MEIISINRTLPVKKEHKGGLHAKVRELQNQGYTEKFSAGSDHLTCRAGNIKVYPHDIIFEDVFRFEDQSSAHVSTVYAISYPDLNLKGLYIESATDVLNFK</sequence>
<evidence type="ECO:0000313" key="1">
    <source>
        <dbReference type="EMBL" id="AGH96083.1"/>
    </source>
</evidence>
<protein>
    <submittedName>
        <fullName evidence="1">Uncharacterized protein</fullName>
    </submittedName>
</protein>
<name>M4VA53_9BACT</name>
<dbReference type="HOGENOM" id="CLU_2285943_0_0_7"/>
<dbReference type="KEGG" id="bex:A11Q_1867"/>
<dbReference type="RefSeq" id="WP_015470573.1">
    <property type="nucleotide sequence ID" value="NC_020813.1"/>
</dbReference>
<dbReference type="OrthoDB" id="8418771at2"/>
<dbReference type="AlphaFoldDB" id="M4VA53"/>
<reference evidence="1 2" key="1">
    <citation type="journal article" date="2013" name="ISME J.">
        <title>By their genes ye shall know them: genomic signatures of predatory bacteria.</title>
        <authorList>
            <person name="Pasternak Z."/>
            <person name="Pietrokovski S."/>
            <person name="Rotem O."/>
            <person name="Gophna U."/>
            <person name="Lurie-Weinberger M.N."/>
            <person name="Jurkevitch E."/>
        </authorList>
    </citation>
    <scope>NUCLEOTIDE SEQUENCE [LARGE SCALE GENOMIC DNA]</scope>
    <source>
        <strain evidence="1 2">JSS</strain>
    </source>
</reference>
<organism evidence="1 2">
    <name type="scientific">Pseudobdellovibrio exovorus JSS</name>
    <dbReference type="NCBI Taxonomy" id="1184267"/>
    <lineage>
        <taxon>Bacteria</taxon>
        <taxon>Pseudomonadati</taxon>
        <taxon>Bdellovibrionota</taxon>
        <taxon>Bdellovibrionia</taxon>
        <taxon>Bdellovibrionales</taxon>
        <taxon>Pseudobdellovibrionaceae</taxon>
        <taxon>Pseudobdellovibrio</taxon>
    </lineage>
</organism>
<gene>
    <name evidence="1" type="ORF">A11Q_1867</name>
</gene>
<evidence type="ECO:0000313" key="2">
    <source>
        <dbReference type="Proteomes" id="UP000012040"/>
    </source>
</evidence>